<evidence type="ECO:0000313" key="1">
    <source>
        <dbReference type="EMBL" id="JAH34354.1"/>
    </source>
</evidence>
<reference evidence="1" key="1">
    <citation type="submission" date="2014-11" db="EMBL/GenBank/DDBJ databases">
        <authorList>
            <person name="Amaro Gonzalez C."/>
        </authorList>
    </citation>
    <scope>NUCLEOTIDE SEQUENCE</scope>
</reference>
<organism evidence="1">
    <name type="scientific">Anguilla anguilla</name>
    <name type="common">European freshwater eel</name>
    <name type="synonym">Muraena anguilla</name>
    <dbReference type="NCBI Taxonomy" id="7936"/>
    <lineage>
        <taxon>Eukaryota</taxon>
        <taxon>Metazoa</taxon>
        <taxon>Chordata</taxon>
        <taxon>Craniata</taxon>
        <taxon>Vertebrata</taxon>
        <taxon>Euteleostomi</taxon>
        <taxon>Actinopterygii</taxon>
        <taxon>Neopterygii</taxon>
        <taxon>Teleostei</taxon>
        <taxon>Anguilliformes</taxon>
        <taxon>Anguillidae</taxon>
        <taxon>Anguilla</taxon>
    </lineage>
</organism>
<reference evidence="1" key="2">
    <citation type="journal article" date="2015" name="Fish Shellfish Immunol.">
        <title>Early steps in the European eel (Anguilla anguilla)-Vibrio vulnificus interaction in the gills: Role of the RtxA13 toxin.</title>
        <authorList>
            <person name="Callol A."/>
            <person name="Pajuelo D."/>
            <person name="Ebbesson L."/>
            <person name="Teles M."/>
            <person name="MacKenzie S."/>
            <person name="Amaro C."/>
        </authorList>
    </citation>
    <scope>NUCLEOTIDE SEQUENCE</scope>
</reference>
<dbReference type="AlphaFoldDB" id="A0A0E9RYQ7"/>
<accession>A0A0E9RYQ7</accession>
<protein>
    <submittedName>
        <fullName evidence="1">Uncharacterized protein</fullName>
    </submittedName>
</protein>
<proteinExistence type="predicted"/>
<name>A0A0E9RYQ7_ANGAN</name>
<sequence>MCGMRSVGVEWASLLHSVLQ</sequence>
<dbReference type="EMBL" id="GBXM01074223">
    <property type="protein sequence ID" value="JAH34354.1"/>
    <property type="molecule type" value="Transcribed_RNA"/>
</dbReference>